<evidence type="ECO:0000256" key="1">
    <source>
        <dbReference type="SAM" id="MobiDB-lite"/>
    </source>
</evidence>
<dbReference type="EMBL" id="BQNB010008683">
    <property type="protein sequence ID" value="GJS52840.1"/>
    <property type="molecule type" value="Genomic_DNA"/>
</dbReference>
<reference evidence="2" key="1">
    <citation type="journal article" date="2022" name="Int. J. Mol. Sci.">
        <title>Draft Genome of Tanacetum Coccineum: Genomic Comparison of Closely Related Tanacetum-Family Plants.</title>
        <authorList>
            <person name="Yamashiro T."/>
            <person name="Shiraishi A."/>
            <person name="Nakayama K."/>
            <person name="Satake H."/>
        </authorList>
    </citation>
    <scope>NUCLEOTIDE SEQUENCE</scope>
</reference>
<dbReference type="Proteomes" id="UP001151760">
    <property type="component" value="Unassembled WGS sequence"/>
</dbReference>
<name>A0ABQ4WIX0_9ASTR</name>
<proteinExistence type="predicted"/>
<comment type="caution">
    <text evidence="2">The sequence shown here is derived from an EMBL/GenBank/DDBJ whole genome shotgun (WGS) entry which is preliminary data.</text>
</comment>
<feature type="region of interest" description="Disordered" evidence="1">
    <location>
        <begin position="1"/>
        <end position="24"/>
    </location>
</feature>
<gene>
    <name evidence="2" type="ORF">Tco_0626202</name>
</gene>
<evidence type="ECO:0000313" key="2">
    <source>
        <dbReference type="EMBL" id="GJS52840.1"/>
    </source>
</evidence>
<reference evidence="2" key="2">
    <citation type="submission" date="2022-01" db="EMBL/GenBank/DDBJ databases">
        <authorList>
            <person name="Yamashiro T."/>
            <person name="Shiraishi A."/>
            <person name="Satake H."/>
            <person name="Nakayama K."/>
        </authorList>
    </citation>
    <scope>NUCLEOTIDE SEQUENCE</scope>
</reference>
<sequence length="236" mass="27320">MGKKNMKEPVPYDLPPTSLPGHLKEQIRSPYSTRETICMIENPREVHKMKAQEDKGDMDVGWDITIEDVERLRQFLTPTIHTLPNLEPLVQPYMPLGPVYDKEKIVREEEQDYDIPLHDGMMQPLTPQIVHITPPDNDYVAPTTNFILDKQLNEFRKECFDITRIAKKANGNHVNDVQELSNIKTYDRETFIRKLLHQVSQSSHETGKIKKGNEISSAVPAARRQISRPSRLVIMW</sequence>
<accession>A0ABQ4WIX0</accession>
<organism evidence="2 3">
    <name type="scientific">Tanacetum coccineum</name>
    <dbReference type="NCBI Taxonomy" id="301880"/>
    <lineage>
        <taxon>Eukaryota</taxon>
        <taxon>Viridiplantae</taxon>
        <taxon>Streptophyta</taxon>
        <taxon>Embryophyta</taxon>
        <taxon>Tracheophyta</taxon>
        <taxon>Spermatophyta</taxon>
        <taxon>Magnoliopsida</taxon>
        <taxon>eudicotyledons</taxon>
        <taxon>Gunneridae</taxon>
        <taxon>Pentapetalae</taxon>
        <taxon>asterids</taxon>
        <taxon>campanulids</taxon>
        <taxon>Asterales</taxon>
        <taxon>Asteraceae</taxon>
        <taxon>Asteroideae</taxon>
        <taxon>Anthemideae</taxon>
        <taxon>Anthemidinae</taxon>
        <taxon>Tanacetum</taxon>
    </lineage>
</organism>
<keyword evidence="3" id="KW-1185">Reference proteome</keyword>
<protein>
    <submittedName>
        <fullName evidence="2">Uncharacterized protein</fullName>
    </submittedName>
</protein>
<evidence type="ECO:0000313" key="3">
    <source>
        <dbReference type="Proteomes" id="UP001151760"/>
    </source>
</evidence>